<accession>A0ABX1BCL8</accession>
<sequence length="49" mass="5078">MPQTLTPRLAAPVERTLPTASATAADGLTPSLFAGVTWKDIPFAGDGHE</sequence>
<proteinExistence type="predicted"/>
<dbReference type="InterPro" id="IPR031036">
    <property type="entry name" value="Pren_cyc_PirE"/>
</dbReference>
<evidence type="ECO:0000313" key="1">
    <source>
        <dbReference type="EMBL" id="NJP92883.1"/>
    </source>
</evidence>
<keyword evidence="2" id="KW-1185">Reference proteome</keyword>
<protein>
    <submittedName>
        <fullName evidence="1">Anacyclamide/piricyclamide family prenylated cyclic peptide</fullName>
    </submittedName>
</protein>
<dbReference type="RefSeq" id="WP_168012513.1">
    <property type="nucleotide sequence ID" value="NZ_JAATEP010000019.1"/>
</dbReference>
<name>A0ABX1BCL8_9ACTN</name>
<organism evidence="1 2">
    <name type="scientific">Nonomuraea composti</name>
    <dbReference type="NCBI Taxonomy" id="2720023"/>
    <lineage>
        <taxon>Bacteria</taxon>
        <taxon>Bacillati</taxon>
        <taxon>Actinomycetota</taxon>
        <taxon>Actinomycetes</taxon>
        <taxon>Streptosporangiales</taxon>
        <taxon>Streptosporangiaceae</taxon>
        <taxon>Nonomuraea</taxon>
    </lineage>
</organism>
<dbReference type="NCBIfam" id="TIGR04446">
    <property type="entry name" value="pren_cyc_PirE"/>
    <property type="match status" value="1"/>
</dbReference>
<reference evidence="1 2" key="1">
    <citation type="submission" date="2020-03" db="EMBL/GenBank/DDBJ databases">
        <title>WGS of actinomycetes isolated from Thailand.</title>
        <authorList>
            <person name="Thawai C."/>
        </authorList>
    </citation>
    <scope>NUCLEOTIDE SEQUENCE [LARGE SCALE GENOMIC DNA]</scope>
    <source>
        <strain evidence="1 2">FMUSA5-5</strain>
    </source>
</reference>
<gene>
    <name evidence="1" type="ORF">HCN51_26090</name>
</gene>
<dbReference type="Pfam" id="PF19158">
    <property type="entry name" value="DUF5840"/>
    <property type="match status" value="1"/>
</dbReference>
<comment type="caution">
    <text evidence="1">The sequence shown here is derived from an EMBL/GenBank/DDBJ whole genome shotgun (WGS) entry which is preliminary data.</text>
</comment>
<evidence type="ECO:0000313" key="2">
    <source>
        <dbReference type="Proteomes" id="UP000696294"/>
    </source>
</evidence>
<dbReference type="EMBL" id="JAATEP010000019">
    <property type="protein sequence ID" value="NJP92883.1"/>
    <property type="molecule type" value="Genomic_DNA"/>
</dbReference>
<dbReference type="Proteomes" id="UP000696294">
    <property type="component" value="Unassembled WGS sequence"/>
</dbReference>